<feature type="compositionally biased region" description="Polar residues" evidence="1">
    <location>
        <begin position="148"/>
        <end position="161"/>
    </location>
</feature>
<dbReference type="Proteomes" id="UP000765509">
    <property type="component" value="Unassembled WGS sequence"/>
</dbReference>
<dbReference type="AlphaFoldDB" id="A0A9Q3BFM6"/>
<evidence type="ECO:0000313" key="2">
    <source>
        <dbReference type="EMBL" id="MBW0464358.1"/>
    </source>
</evidence>
<feature type="compositionally biased region" description="Polar residues" evidence="1">
    <location>
        <begin position="169"/>
        <end position="178"/>
    </location>
</feature>
<comment type="caution">
    <text evidence="2">The sequence shown here is derived from an EMBL/GenBank/DDBJ whole genome shotgun (WGS) entry which is preliminary data.</text>
</comment>
<feature type="compositionally biased region" description="Basic and acidic residues" evidence="1">
    <location>
        <begin position="11"/>
        <end position="21"/>
    </location>
</feature>
<feature type="region of interest" description="Disordered" evidence="1">
    <location>
        <begin position="140"/>
        <end position="178"/>
    </location>
</feature>
<accession>A0A9Q3BFM6</accession>
<reference evidence="2" key="1">
    <citation type="submission" date="2021-03" db="EMBL/GenBank/DDBJ databases">
        <title>Draft genome sequence of rust myrtle Austropuccinia psidii MF-1, a brazilian biotype.</title>
        <authorList>
            <person name="Quecine M.C."/>
            <person name="Pachon D.M.R."/>
            <person name="Bonatelli M.L."/>
            <person name="Correr F.H."/>
            <person name="Franceschini L.M."/>
            <person name="Leite T.F."/>
            <person name="Margarido G.R.A."/>
            <person name="Almeida C.A."/>
            <person name="Ferrarezi J.A."/>
            <person name="Labate C.A."/>
        </authorList>
    </citation>
    <scope>NUCLEOTIDE SEQUENCE</scope>
    <source>
        <strain evidence="2">MF-1</strain>
    </source>
</reference>
<organism evidence="2 3">
    <name type="scientific">Austropuccinia psidii MF-1</name>
    <dbReference type="NCBI Taxonomy" id="1389203"/>
    <lineage>
        <taxon>Eukaryota</taxon>
        <taxon>Fungi</taxon>
        <taxon>Dikarya</taxon>
        <taxon>Basidiomycota</taxon>
        <taxon>Pucciniomycotina</taxon>
        <taxon>Pucciniomycetes</taxon>
        <taxon>Pucciniales</taxon>
        <taxon>Sphaerophragmiaceae</taxon>
        <taxon>Austropuccinia</taxon>
    </lineage>
</organism>
<name>A0A9Q3BFM6_9BASI</name>
<dbReference type="EMBL" id="AVOT02000761">
    <property type="protein sequence ID" value="MBW0464358.1"/>
    <property type="molecule type" value="Genomic_DNA"/>
</dbReference>
<gene>
    <name evidence="2" type="ORF">O181_004073</name>
</gene>
<evidence type="ECO:0000256" key="1">
    <source>
        <dbReference type="SAM" id="MobiDB-lite"/>
    </source>
</evidence>
<protein>
    <submittedName>
        <fullName evidence="2">Uncharacterized protein</fullName>
    </submittedName>
</protein>
<feature type="compositionally biased region" description="Polar residues" evidence="1">
    <location>
        <begin position="1"/>
        <end position="10"/>
    </location>
</feature>
<feature type="region of interest" description="Disordered" evidence="1">
    <location>
        <begin position="1"/>
        <end position="24"/>
    </location>
</feature>
<evidence type="ECO:0000313" key="3">
    <source>
        <dbReference type="Proteomes" id="UP000765509"/>
    </source>
</evidence>
<sequence>MEATIQSNQMDVDREEARTGPDLENLPQGRHFWGIPEFPPLPQGVNHFQVEEIEIYQSQYKTWYRAAKEEEWKICPSLWQGAMNSYLHIKSFQGQEKKIECLGQFSPLSCKGKVKKINNWLKNQSFLSIYQKKELEMTQSLEKEGPVASNSFKSVQRQAQRTSDKAESSQEPSRQGQM</sequence>
<keyword evidence="3" id="KW-1185">Reference proteome</keyword>
<proteinExistence type="predicted"/>